<dbReference type="Gene3D" id="1.25.40.10">
    <property type="entry name" value="Tetratricopeptide repeat domain"/>
    <property type="match status" value="1"/>
</dbReference>
<accession>A0A4Y2AI93</accession>
<proteinExistence type="predicted"/>
<organism evidence="3 4">
    <name type="scientific">Araneus ventricosus</name>
    <name type="common">Orbweaver spider</name>
    <name type="synonym">Epeira ventricosa</name>
    <dbReference type="NCBI Taxonomy" id="182803"/>
    <lineage>
        <taxon>Eukaryota</taxon>
        <taxon>Metazoa</taxon>
        <taxon>Ecdysozoa</taxon>
        <taxon>Arthropoda</taxon>
        <taxon>Chelicerata</taxon>
        <taxon>Arachnida</taxon>
        <taxon>Araneae</taxon>
        <taxon>Araneomorphae</taxon>
        <taxon>Entelegynae</taxon>
        <taxon>Araneoidea</taxon>
        <taxon>Araneidae</taxon>
        <taxon>Araneus</taxon>
    </lineage>
</organism>
<feature type="compositionally biased region" description="Basic and acidic residues" evidence="2">
    <location>
        <begin position="1"/>
        <end position="16"/>
    </location>
</feature>
<evidence type="ECO:0000256" key="2">
    <source>
        <dbReference type="SAM" id="MobiDB-lite"/>
    </source>
</evidence>
<name>A0A4Y2AI93_ARAVE</name>
<sequence length="180" mass="20164">MDDKRTDNDENSKNDDVSDAEECVLSLQKSLTEFEEKSGKMSGINVEESLTADDDLMFFPGALEHILKSLNLCSSSETACAQLHADHGDILKDLKQWDDAAQSYRMAIQLDSKLSHAHVNLAVINHLQGECHQALRHYHEAYMLDPDNQLLHENMRKLKLHLVDGSGACDSEQPATCKSR</sequence>
<keyword evidence="4" id="KW-1185">Reference proteome</keyword>
<keyword evidence="1" id="KW-0802">TPR repeat</keyword>
<evidence type="ECO:0000256" key="1">
    <source>
        <dbReference type="PROSITE-ProRule" id="PRU00339"/>
    </source>
</evidence>
<comment type="caution">
    <text evidence="3">The sequence shown here is derived from an EMBL/GenBank/DDBJ whole genome shotgun (WGS) entry which is preliminary data.</text>
</comment>
<evidence type="ECO:0000313" key="4">
    <source>
        <dbReference type="Proteomes" id="UP000499080"/>
    </source>
</evidence>
<feature type="repeat" description="TPR" evidence="1">
    <location>
        <begin position="115"/>
        <end position="148"/>
    </location>
</feature>
<dbReference type="AlphaFoldDB" id="A0A4Y2AI93"/>
<protein>
    <submittedName>
        <fullName evidence="3">Uncharacterized protein</fullName>
    </submittedName>
</protein>
<evidence type="ECO:0000313" key="3">
    <source>
        <dbReference type="EMBL" id="GBL79019.1"/>
    </source>
</evidence>
<dbReference type="EMBL" id="BGPR01000017">
    <property type="protein sequence ID" value="GBL79019.1"/>
    <property type="molecule type" value="Genomic_DNA"/>
</dbReference>
<reference evidence="3 4" key="1">
    <citation type="journal article" date="2019" name="Sci. Rep.">
        <title>Orb-weaving spider Araneus ventricosus genome elucidates the spidroin gene catalogue.</title>
        <authorList>
            <person name="Kono N."/>
            <person name="Nakamura H."/>
            <person name="Ohtoshi R."/>
            <person name="Moran D.A.P."/>
            <person name="Shinohara A."/>
            <person name="Yoshida Y."/>
            <person name="Fujiwara M."/>
            <person name="Mori M."/>
            <person name="Tomita M."/>
            <person name="Arakawa K."/>
        </authorList>
    </citation>
    <scope>NUCLEOTIDE SEQUENCE [LARGE SCALE GENOMIC DNA]</scope>
</reference>
<dbReference type="SMART" id="SM00028">
    <property type="entry name" value="TPR"/>
    <property type="match status" value="2"/>
</dbReference>
<feature type="region of interest" description="Disordered" evidence="2">
    <location>
        <begin position="1"/>
        <end position="21"/>
    </location>
</feature>
<dbReference type="InterPro" id="IPR011990">
    <property type="entry name" value="TPR-like_helical_dom_sf"/>
</dbReference>
<dbReference type="InterPro" id="IPR019734">
    <property type="entry name" value="TPR_rpt"/>
</dbReference>
<dbReference type="SUPFAM" id="SSF48452">
    <property type="entry name" value="TPR-like"/>
    <property type="match status" value="1"/>
</dbReference>
<gene>
    <name evidence="3" type="ORF">AVEN_48974_1</name>
</gene>
<dbReference type="OrthoDB" id="10032188at2759"/>
<dbReference type="Pfam" id="PF13414">
    <property type="entry name" value="TPR_11"/>
    <property type="match status" value="1"/>
</dbReference>
<dbReference type="PROSITE" id="PS50005">
    <property type="entry name" value="TPR"/>
    <property type="match status" value="1"/>
</dbReference>
<dbReference type="Proteomes" id="UP000499080">
    <property type="component" value="Unassembled WGS sequence"/>
</dbReference>